<keyword evidence="2" id="KW-1185">Reference proteome</keyword>
<organism evidence="1 2">
    <name type="scientific">Psychrobacter cryohalolentis (strain ATCC BAA-1226 / DSM 17306 / VKM B-2378 / K5)</name>
    <dbReference type="NCBI Taxonomy" id="335284"/>
    <lineage>
        <taxon>Bacteria</taxon>
        <taxon>Pseudomonadati</taxon>
        <taxon>Pseudomonadota</taxon>
        <taxon>Gammaproteobacteria</taxon>
        <taxon>Moraxellales</taxon>
        <taxon>Moraxellaceae</taxon>
        <taxon>Psychrobacter</taxon>
    </lineage>
</organism>
<protein>
    <submittedName>
        <fullName evidence="1">Uncharacterized protein</fullName>
    </submittedName>
</protein>
<dbReference type="InterPro" id="IPR014060">
    <property type="entry name" value="PglZ"/>
</dbReference>
<dbReference type="STRING" id="335284.Pcryo_1607"/>
<dbReference type="Proteomes" id="UP000002425">
    <property type="component" value="Chromosome"/>
</dbReference>
<evidence type="ECO:0000313" key="1">
    <source>
        <dbReference type="EMBL" id="ABE75384.1"/>
    </source>
</evidence>
<dbReference type="Pfam" id="PF08665">
    <property type="entry name" value="PglZ"/>
    <property type="match status" value="1"/>
</dbReference>
<dbReference type="InterPro" id="IPR017850">
    <property type="entry name" value="Alkaline_phosphatase_core_sf"/>
</dbReference>
<name>Q1QAB9_PSYCK</name>
<dbReference type="AlphaFoldDB" id="Q1QAB9"/>
<dbReference type="SUPFAM" id="SSF53649">
    <property type="entry name" value="Alkaline phosphatase-like"/>
    <property type="match status" value="1"/>
</dbReference>
<accession>Q1QAB9</accession>
<dbReference type="KEGG" id="pcr:Pcryo_1607"/>
<evidence type="ECO:0000313" key="2">
    <source>
        <dbReference type="Proteomes" id="UP000002425"/>
    </source>
</evidence>
<gene>
    <name evidence="1" type="ordered locus">Pcryo_1607</name>
</gene>
<dbReference type="RefSeq" id="WP_011513933.1">
    <property type="nucleotide sequence ID" value="NC_007969.1"/>
</dbReference>
<proteinExistence type="predicted"/>
<dbReference type="HOGENOM" id="CLU_017500_0_0_6"/>
<dbReference type="NCBIfam" id="TIGR02687">
    <property type="entry name" value="BREX-1 system phosphatase PglZ type A"/>
    <property type="match status" value="1"/>
</dbReference>
<reference evidence="1" key="1">
    <citation type="submission" date="2006-03" db="EMBL/GenBank/DDBJ databases">
        <title>Complete sequence of chromosome of Psychrobacter cryohalolentis K5.</title>
        <authorList>
            <consortium name="US DOE Joint Genome Institute"/>
            <person name="Copeland A."/>
            <person name="Lucas S."/>
            <person name="Lapidus A."/>
            <person name="Barry K."/>
            <person name="Detter J.C."/>
            <person name="Glavina del Rio T."/>
            <person name="Hammon N."/>
            <person name="Israni S."/>
            <person name="Dalin E."/>
            <person name="Tice H."/>
            <person name="Pitluck S."/>
            <person name="Brettin T."/>
            <person name="Bruce D."/>
            <person name="Han C."/>
            <person name="Tapia R."/>
            <person name="Sims D.R."/>
            <person name="Gilna P."/>
            <person name="Schmutz J."/>
            <person name="Larimer F."/>
            <person name="Land M."/>
            <person name="Hauser L."/>
            <person name="Kyrpides N."/>
            <person name="Kim E."/>
            <person name="Richardson P."/>
        </authorList>
    </citation>
    <scope>NUCLEOTIDE SEQUENCE</scope>
    <source>
        <strain evidence="1">K5</strain>
    </source>
</reference>
<sequence>MNDRIINALQQLFKKHRIVFWYDAKHELRDDFDSLVLEDIEKIVLDNNEFSVKYKIIREQPNQKFLLYRAGAQPALFDNWLLDVQLAHGEFRTDQVAIWLSELSLGIEFAEVLKDHAEFFRAKSRKDALGKLIEPSDSSGMVQLKMLAVCAKSEPKMDTVVESLLQDLANDKGEKMSLISRSALDGFFWEQMNRYYGYNSTEPSIHDFAIELFKSSYAMATDGQVKLSNDALVFLKRWKDSRQYKDSFEMLSDKFSDDLDIRDDLSSRDFKQLIDIDYFRLIDNKIISALANAVLQSDFTAEQMAIWIRQRRQSHWYAEFEHTYQALDNAAQFIATFNQVKIDMDSLVQGVERYTQSWYKLDQLYRKFIYHKLESGEVSLLNHLNDKIENIYSNNYLLKLGNRFQEFVESESQWNAAPILRQDNFFGHWVKPFLDNNNKIYVIISDAMRYEIADELVSLIRQEDRYSADIAPMLSMLPSYTQLGMAALLPNDTLSIADNTSGTVLVNGQSSQGTSNRSKILKAALQDRGDAITADNFMQLNREGSRELLKANDVIYIYHNRIDHTGDKMHSEGQAFEAAEKTLSDLMKIIKKLAAANANNILITADHGFIYQNRAIEESDFSSAEPKGKEILYRDRRFILGKGLVDSPSLHKFSSEALGLIGDVEVQIPKSINRLRLSGSGSRFVHGGASLQEVVVPVVSINKKRQSDTTAVEVDILRGSNSLITTEELTVSLYQSTPVTEKNQPRVLRVGVYTESGELISDSYEMTFDLRSENPRAREQQVNLIFTRRIDELNGQEVILKLEEKVGGTSHYKEYKSLKYTVRRSFSSDFDF</sequence>
<dbReference type="EMBL" id="CP000323">
    <property type="protein sequence ID" value="ABE75384.1"/>
    <property type="molecule type" value="Genomic_DNA"/>
</dbReference>
<dbReference type="eggNOG" id="COG1524">
    <property type="taxonomic scope" value="Bacteria"/>
</dbReference>